<proteinExistence type="predicted"/>
<organism evidence="2 3">
    <name type="scientific">Meganyctiphanes norvegica</name>
    <name type="common">Northern krill</name>
    <name type="synonym">Thysanopoda norvegica</name>
    <dbReference type="NCBI Taxonomy" id="48144"/>
    <lineage>
        <taxon>Eukaryota</taxon>
        <taxon>Metazoa</taxon>
        <taxon>Ecdysozoa</taxon>
        <taxon>Arthropoda</taxon>
        <taxon>Crustacea</taxon>
        <taxon>Multicrustacea</taxon>
        <taxon>Malacostraca</taxon>
        <taxon>Eumalacostraca</taxon>
        <taxon>Eucarida</taxon>
        <taxon>Euphausiacea</taxon>
        <taxon>Euphausiidae</taxon>
        <taxon>Meganyctiphanes</taxon>
    </lineage>
</organism>
<dbReference type="AlphaFoldDB" id="A0AAV2PGH0"/>
<comment type="caution">
    <text evidence="2">The sequence shown here is derived from an EMBL/GenBank/DDBJ whole genome shotgun (WGS) entry which is preliminary data.</text>
</comment>
<feature type="compositionally biased region" description="Polar residues" evidence="1">
    <location>
        <begin position="573"/>
        <end position="583"/>
    </location>
</feature>
<evidence type="ECO:0000256" key="1">
    <source>
        <dbReference type="SAM" id="MobiDB-lite"/>
    </source>
</evidence>
<keyword evidence="3" id="KW-1185">Reference proteome</keyword>
<feature type="non-terminal residue" evidence="2">
    <location>
        <position position="702"/>
    </location>
</feature>
<name>A0AAV2PGH0_MEGNR</name>
<gene>
    <name evidence="2" type="ORF">MNOR_LOCUS351</name>
</gene>
<sequence length="702" mass="76278">MQLVLKMATDSLPSSPDAASSDANTAPNSAPNSVPNSPGCNVTKAGLAKAIIAKADAKVSRSSSFKMLSPNNEKKNEKVSRSSSFKEGVSAIKTALSRNSSFKESGKVSRSGSFKEGVTALLSGVGQLAAKMSPRMSRRMNEDCSKPKVGHSISDCLADAGGLVTNIATPNSPLVNRKVNESVLQVLIQNEVGEVDTKNTQVNKGNINNQISKPEICNKALANGQINIKNNIPKIEVVTAKIIEINVKTVTTNNSNSKTEINNNSNEENKIAVSDKIAEKIQSQPGKTDGLWTSFALDFLAKDAEKEAERRKTSDAKNADPTKRASLVFGVSLKNNEPKKISIPRNITPVPNPIILDPVEHRELSNRSKHSPDGNTSKSLISKVKVGPIASKFDERGKIREEHENKSKKSLSNSKSLHSATTVNAGPKANCDKINATVRPNSWSPNHSLNIDSQTKSIPVASQNSFNLTPKSRDGLDLNLDFQTKSYDTEANQDQPVRRKVPILTKEDIEEAEISPFGVSLKHIPKYVLPPVDDKSPDAAPSTRRKSDDMRRKSDDSRRNSMLLPSLKPVSKQPVTNPLISTPTEEESGLFGVQLKTAPKREYTSKSVREITRPKSAAEVISELVSKANANLPKTPDGASVESIISSIKKARRESAPAVPKVAEKPSQAQVDSIKSAKDRGIDIWDRYWKNLRAAFTLHRHN</sequence>
<feature type="compositionally biased region" description="Basic and acidic residues" evidence="1">
    <location>
        <begin position="545"/>
        <end position="559"/>
    </location>
</feature>
<feature type="compositionally biased region" description="Polar residues" evidence="1">
    <location>
        <begin position="438"/>
        <end position="456"/>
    </location>
</feature>
<dbReference type="EMBL" id="CAXKWB010000075">
    <property type="protein sequence ID" value="CAL4059001.1"/>
    <property type="molecule type" value="Genomic_DNA"/>
</dbReference>
<evidence type="ECO:0000313" key="3">
    <source>
        <dbReference type="Proteomes" id="UP001497623"/>
    </source>
</evidence>
<feature type="compositionally biased region" description="Low complexity" evidence="1">
    <location>
        <begin position="410"/>
        <end position="419"/>
    </location>
</feature>
<accession>A0AAV2PGH0</accession>
<dbReference type="Proteomes" id="UP001497623">
    <property type="component" value="Unassembled WGS sequence"/>
</dbReference>
<feature type="region of interest" description="Disordered" evidence="1">
    <location>
        <begin position="391"/>
        <end position="456"/>
    </location>
</feature>
<feature type="region of interest" description="Disordered" evidence="1">
    <location>
        <begin position="363"/>
        <end position="382"/>
    </location>
</feature>
<feature type="region of interest" description="Disordered" evidence="1">
    <location>
        <begin position="1"/>
        <end position="41"/>
    </location>
</feature>
<evidence type="ECO:0000313" key="2">
    <source>
        <dbReference type="EMBL" id="CAL4059001.1"/>
    </source>
</evidence>
<feature type="compositionally biased region" description="Basic and acidic residues" evidence="1">
    <location>
        <begin position="392"/>
        <end position="407"/>
    </location>
</feature>
<protein>
    <submittedName>
        <fullName evidence="2">Uncharacterized protein</fullName>
    </submittedName>
</protein>
<feature type="compositionally biased region" description="Polar residues" evidence="1">
    <location>
        <begin position="60"/>
        <end position="71"/>
    </location>
</feature>
<feature type="region of interest" description="Disordered" evidence="1">
    <location>
        <begin position="55"/>
        <end position="83"/>
    </location>
</feature>
<feature type="compositionally biased region" description="Basic and acidic residues" evidence="1">
    <location>
        <begin position="363"/>
        <end position="372"/>
    </location>
</feature>
<feature type="region of interest" description="Disordered" evidence="1">
    <location>
        <begin position="528"/>
        <end position="587"/>
    </location>
</feature>
<reference evidence="2 3" key="1">
    <citation type="submission" date="2024-05" db="EMBL/GenBank/DDBJ databases">
        <authorList>
            <person name="Wallberg A."/>
        </authorList>
    </citation>
    <scope>NUCLEOTIDE SEQUENCE [LARGE SCALE GENOMIC DNA]</scope>
</reference>
<feature type="compositionally biased region" description="Low complexity" evidence="1">
    <location>
        <begin position="8"/>
        <end position="41"/>
    </location>
</feature>